<dbReference type="EMBL" id="MKQR01000011">
    <property type="protein sequence ID" value="OLR93299.1"/>
    <property type="molecule type" value="Genomic_DNA"/>
</dbReference>
<dbReference type="Proteomes" id="UP000186040">
    <property type="component" value="Unassembled WGS sequence"/>
</dbReference>
<evidence type="ECO:0000313" key="2">
    <source>
        <dbReference type="Proteomes" id="UP000186040"/>
    </source>
</evidence>
<comment type="caution">
    <text evidence="1">The sequence shown here is derived from an EMBL/GenBank/DDBJ whole genome shotgun (WGS) entry which is preliminary data.</text>
</comment>
<sequence>MLSRFPHRVARGVRVAPMGERTVAEWLGELLVNGGWVRFLPPGVHAVLHPFCRAREVTADEVAAAVLATGEPWGEVDLFTAEDFDEMCARSPLDESGGRTVEQVNAGILADHEQRLAEVDGYAAQLGVAAPCTVGRALDYLVACGLLQRRGERYRLNLDPPDPSEVFELGEEARAWLRDCACRQRWQVASAVMRLAEDPAGPLGRGWTTLRGLGAHLATDIRTVRGALVVLLDDPDAVFDVDPDRVGEDQRFSFRRTSSG</sequence>
<dbReference type="STRING" id="1193682.BJP25_17615"/>
<protein>
    <submittedName>
        <fullName evidence="1">Uncharacterized protein</fullName>
    </submittedName>
</protein>
<dbReference type="Pfam" id="PF19508">
    <property type="entry name" value="DUF6042"/>
    <property type="match status" value="1"/>
</dbReference>
<evidence type="ECO:0000313" key="1">
    <source>
        <dbReference type="EMBL" id="OLR93299.1"/>
    </source>
</evidence>
<dbReference type="InterPro" id="IPR046105">
    <property type="entry name" value="DUF6042"/>
</dbReference>
<proteinExistence type="predicted"/>
<dbReference type="AlphaFoldDB" id="A0A1Q9LMS7"/>
<name>A0A1Q9LMS7_9PSEU</name>
<accession>A0A1Q9LMS7</accession>
<keyword evidence="2" id="KW-1185">Reference proteome</keyword>
<gene>
    <name evidence="1" type="ORF">BJP25_17615</name>
</gene>
<organism evidence="1 2">
    <name type="scientific">Actinokineospora bangkokensis</name>
    <dbReference type="NCBI Taxonomy" id="1193682"/>
    <lineage>
        <taxon>Bacteria</taxon>
        <taxon>Bacillati</taxon>
        <taxon>Actinomycetota</taxon>
        <taxon>Actinomycetes</taxon>
        <taxon>Pseudonocardiales</taxon>
        <taxon>Pseudonocardiaceae</taxon>
        <taxon>Actinokineospora</taxon>
    </lineage>
</organism>
<reference evidence="1 2" key="1">
    <citation type="submission" date="2016-10" db="EMBL/GenBank/DDBJ databases">
        <title>The Draft Genome Sequence of Actinokineospora bangkokensis 44EHWT reveals the biosynthetic pathway of antifungal compounds Thailandins with unusual extender unit butylmalonyl-CoA.</title>
        <authorList>
            <person name="Greule A."/>
            <person name="Intra B."/>
            <person name="Flemming S."/>
            <person name="Rommel M.G."/>
            <person name="Panbangred W."/>
            <person name="Bechthold A."/>
        </authorList>
    </citation>
    <scope>NUCLEOTIDE SEQUENCE [LARGE SCALE GENOMIC DNA]</scope>
    <source>
        <strain evidence="1 2">44EHW</strain>
    </source>
</reference>